<proteinExistence type="predicted"/>
<reference evidence="2 3" key="1">
    <citation type="submission" date="2024-07" db="EMBL/GenBank/DDBJ databases">
        <authorList>
            <person name="Akdeniz Z."/>
        </authorList>
    </citation>
    <scope>NUCLEOTIDE SEQUENCE [LARGE SCALE GENOMIC DNA]</scope>
</reference>
<accession>A0ABP1I9W6</accession>
<dbReference type="Proteomes" id="UP001642409">
    <property type="component" value="Unassembled WGS sequence"/>
</dbReference>
<keyword evidence="1" id="KW-0472">Membrane</keyword>
<keyword evidence="1" id="KW-1133">Transmembrane helix</keyword>
<evidence type="ECO:0000256" key="1">
    <source>
        <dbReference type="SAM" id="Phobius"/>
    </source>
</evidence>
<evidence type="ECO:0000313" key="2">
    <source>
        <dbReference type="EMBL" id="CAL6010824.1"/>
    </source>
</evidence>
<keyword evidence="3" id="KW-1185">Reference proteome</keyword>
<gene>
    <name evidence="2" type="ORF">HINF_LOCUS22270</name>
</gene>
<sequence>MEKWNMQEINKLKNTFNQFPRPLTYESKSAENYQNMQWAYICKFKSQMPETRFLPALCPLYILIIFCRFTFVRQGSWEQVKCILKHIYFLRIPFFHLEC</sequence>
<name>A0ABP1I9W6_9EUKA</name>
<dbReference type="EMBL" id="CAXDID020000062">
    <property type="protein sequence ID" value="CAL6010824.1"/>
    <property type="molecule type" value="Genomic_DNA"/>
</dbReference>
<comment type="caution">
    <text evidence="2">The sequence shown here is derived from an EMBL/GenBank/DDBJ whole genome shotgun (WGS) entry which is preliminary data.</text>
</comment>
<protein>
    <submittedName>
        <fullName evidence="2">Hypothetical_protein</fullName>
    </submittedName>
</protein>
<organism evidence="2 3">
    <name type="scientific">Hexamita inflata</name>
    <dbReference type="NCBI Taxonomy" id="28002"/>
    <lineage>
        <taxon>Eukaryota</taxon>
        <taxon>Metamonada</taxon>
        <taxon>Diplomonadida</taxon>
        <taxon>Hexamitidae</taxon>
        <taxon>Hexamitinae</taxon>
        <taxon>Hexamita</taxon>
    </lineage>
</organism>
<feature type="transmembrane region" description="Helical" evidence="1">
    <location>
        <begin position="53"/>
        <end position="71"/>
    </location>
</feature>
<keyword evidence="1" id="KW-0812">Transmembrane</keyword>
<evidence type="ECO:0000313" key="3">
    <source>
        <dbReference type="Proteomes" id="UP001642409"/>
    </source>
</evidence>